<accession>A0ACB0Y3V9</accession>
<comment type="caution">
    <text evidence="1">The sequence shown here is derived from an EMBL/GenBank/DDBJ whole genome shotgun (WGS) entry which is preliminary data.</text>
</comment>
<evidence type="ECO:0000313" key="2">
    <source>
        <dbReference type="Proteomes" id="UP001497535"/>
    </source>
</evidence>
<evidence type="ECO:0000313" key="1">
    <source>
        <dbReference type="EMBL" id="CAK5030945.1"/>
    </source>
</evidence>
<protein>
    <submittedName>
        <fullName evidence="1">Uncharacterized protein</fullName>
    </submittedName>
</protein>
<organism evidence="1 2">
    <name type="scientific">Meloidogyne enterolobii</name>
    <name type="common">Root-knot nematode worm</name>
    <name type="synonym">Meloidogyne mayaguensis</name>
    <dbReference type="NCBI Taxonomy" id="390850"/>
    <lineage>
        <taxon>Eukaryota</taxon>
        <taxon>Metazoa</taxon>
        <taxon>Ecdysozoa</taxon>
        <taxon>Nematoda</taxon>
        <taxon>Chromadorea</taxon>
        <taxon>Rhabditida</taxon>
        <taxon>Tylenchina</taxon>
        <taxon>Tylenchomorpha</taxon>
        <taxon>Tylenchoidea</taxon>
        <taxon>Meloidogynidae</taxon>
        <taxon>Meloidogyninae</taxon>
        <taxon>Meloidogyne</taxon>
    </lineage>
</organism>
<dbReference type="EMBL" id="CAVMJV010000005">
    <property type="protein sequence ID" value="CAK5030945.1"/>
    <property type="molecule type" value="Genomic_DNA"/>
</dbReference>
<proteinExistence type="predicted"/>
<keyword evidence="2" id="KW-1185">Reference proteome</keyword>
<gene>
    <name evidence="1" type="ORF">MENTE1834_LOCUS7373</name>
</gene>
<dbReference type="Proteomes" id="UP001497535">
    <property type="component" value="Unassembled WGS sequence"/>
</dbReference>
<reference evidence="1" key="1">
    <citation type="submission" date="2023-11" db="EMBL/GenBank/DDBJ databases">
        <authorList>
            <person name="Poullet M."/>
        </authorList>
    </citation>
    <scope>NUCLEOTIDE SEQUENCE</scope>
    <source>
        <strain evidence="1">E1834</strain>
    </source>
</reference>
<name>A0ACB0Y3V9_MELEN</name>
<sequence length="489" mass="53379">MLCLLPLELDTGPWTKKPSTLCSLLLLLTIAALAVLGQDKSEEVGFGKHTKDGNKVTLADDTVIANRANIDDLADCNFRKLYPDACDVIIEDDYIELRYNYGSKGCTVDLLSRDESNSNTIKFTAGVRDRKGRLNKCLDDVANFDKSYNNILPFVYSVNNKDIEKLNNRQYDGSGADCNKEMCFTCMPPTSLEVSWSGGMGQVYAFTHLIGEVVDQRVKQYQPMDKQRSSMTFDLTINSASAFTMNFSKPELFNAADNAVCVPKDTQIVKPETWKITNGGEELIDKRLLVFSLLRQNATFVYTDSGKIGGHPNGPDCELFVRFATTEYSLLVVNTSATTAPPTTTTTAATTGAPTTGTSETGTTTSSSTISPTTANNFTSIRTTSQAATKCPEQREECGGAPYLAIGIAAAVGLFVGIVIAVLVWIKNKAGKDTKKGGKQDAERAEEDRLLALYKAEEKTKGKKAVGTFAAWKKNVSLKIWEICTFNQT</sequence>